<dbReference type="EMBL" id="CALOZG010000003">
    <property type="protein sequence ID" value="CAH4005463.1"/>
    <property type="molecule type" value="Genomic_DNA"/>
</dbReference>
<name>A0A9P0X767_PIEBR</name>
<protein>
    <submittedName>
        <fullName evidence="2">Uncharacterized protein</fullName>
    </submittedName>
</protein>
<dbReference type="Proteomes" id="UP001152562">
    <property type="component" value="Unassembled WGS sequence"/>
</dbReference>
<feature type="region of interest" description="Disordered" evidence="1">
    <location>
        <begin position="1"/>
        <end position="23"/>
    </location>
</feature>
<reference evidence="2" key="1">
    <citation type="submission" date="2022-05" db="EMBL/GenBank/DDBJ databases">
        <authorList>
            <person name="Okamura Y."/>
        </authorList>
    </citation>
    <scope>NUCLEOTIDE SEQUENCE</scope>
</reference>
<sequence length="99" mass="10745">MDRKRGEGSPDPQGSGAQVPGGAGLVGSRCRVAVGRNAFADVKSDLRCRRGLYLSKRSVGRMVSLHCVWANCARAALYEAPPSRRHRSRSTPCLSRIYS</sequence>
<gene>
    <name evidence="2" type="ORF">PIBRA_LOCUS2897</name>
</gene>
<organism evidence="2 3">
    <name type="scientific">Pieris brassicae</name>
    <name type="common">White butterfly</name>
    <name type="synonym">Large white butterfly</name>
    <dbReference type="NCBI Taxonomy" id="7116"/>
    <lineage>
        <taxon>Eukaryota</taxon>
        <taxon>Metazoa</taxon>
        <taxon>Ecdysozoa</taxon>
        <taxon>Arthropoda</taxon>
        <taxon>Hexapoda</taxon>
        <taxon>Insecta</taxon>
        <taxon>Pterygota</taxon>
        <taxon>Neoptera</taxon>
        <taxon>Endopterygota</taxon>
        <taxon>Lepidoptera</taxon>
        <taxon>Glossata</taxon>
        <taxon>Ditrysia</taxon>
        <taxon>Papilionoidea</taxon>
        <taxon>Pieridae</taxon>
        <taxon>Pierinae</taxon>
        <taxon>Pieris</taxon>
    </lineage>
</organism>
<evidence type="ECO:0000313" key="2">
    <source>
        <dbReference type="EMBL" id="CAH4005463.1"/>
    </source>
</evidence>
<dbReference type="AlphaFoldDB" id="A0A9P0X767"/>
<comment type="caution">
    <text evidence="2">The sequence shown here is derived from an EMBL/GenBank/DDBJ whole genome shotgun (WGS) entry which is preliminary data.</text>
</comment>
<evidence type="ECO:0000256" key="1">
    <source>
        <dbReference type="SAM" id="MobiDB-lite"/>
    </source>
</evidence>
<accession>A0A9P0X767</accession>
<keyword evidence="3" id="KW-1185">Reference proteome</keyword>
<evidence type="ECO:0000313" key="3">
    <source>
        <dbReference type="Proteomes" id="UP001152562"/>
    </source>
</evidence>
<proteinExistence type="predicted"/>